<feature type="region of interest" description="Disordered" evidence="2">
    <location>
        <begin position="113"/>
        <end position="154"/>
    </location>
</feature>
<feature type="coiled-coil region" evidence="1">
    <location>
        <begin position="221"/>
        <end position="293"/>
    </location>
</feature>
<sequence length="541" mass="60655">MSKESPETNVDITVERLKMKYLQRKKVCAGHEAFWLNGRQYQGEQRMVKVIPCNTKELSAYNRALQELFQAVNNPPNRFDSDCSQVDSDDENSTSCPLLETEIHYTETDVTLPSSLAGSSGSCETEPTVGLAREKEVRAERPGNGASQRSSPVLCPSAMGQVNREMLHIYRQLQTEHLRQQKWAGQLQDRENKLLQQEVPLRVCTHTQLKCSMCGPDTHSCKFHQSRVKEARQLQDQLKERTRENKRLMASFNSIKEHNDTMKKQLNDLSEQNKHLENQFRKVQARLENLQGTSCWVQCPGGRPAGFSAQGDVLLGSVPRGTSCWFQCPRGRPAGFSVQGDVLLGSVPRGTSCWFQCPGGRPAGFSAQGDVLLGSVSRVSVMSKCCVSCPPADVVAQVLDSLHSDLVCVDVRGLFLRHGGMSVLLALLRCGKVGLQTSIDILLQLSGESRYQHEFLSACSTEDFFRMAALLVKKPRLELPLLEKLSIILQKLSKIRKNRRLFELCSLHLLLQEMHRSTDPTHTFLLINLSSILLNLNTHTL</sequence>
<dbReference type="PANTHER" id="PTHR34523:SF1">
    <property type="entry name" value="COILED-COIL DOMAIN-CONTAINING PROTEIN 138"/>
    <property type="match status" value="1"/>
</dbReference>
<reference evidence="6" key="1">
    <citation type="journal article" date="2014" name="PLoS ONE">
        <title>The genome and linkage map of the northern pike (Esox lucius): conserved synteny revealed between the salmonid sister group and the Neoteleostei.</title>
        <authorList>
            <person name="Rondeau E.B."/>
            <person name="Minkley D.R."/>
            <person name="Leong J.S."/>
            <person name="Messmer A.M."/>
            <person name="Jantzen J.R."/>
            <person name="von Schalburg K.R."/>
            <person name="Lemon C."/>
            <person name="Bird N.H."/>
            <person name="Koop B.F."/>
        </authorList>
    </citation>
    <scope>NUCLEOTIDE SEQUENCE</scope>
</reference>
<proteinExistence type="predicted"/>
<dbReference type="Pfam" id="PF21035">
    <property type="entry name" value="CCDC138_C"/>
    <property type="match status" value="1"/>
</dbReference>
<keyword evidence="6" id="KW-1185">Reference proteome</keyword>
<evidence type="ECO:0000256" key="2">
    <source>
        <dbReference type="SAM" id="MobiDB-lite"/>
    </source>
</evidence>
<reference evidence="5" key="2">
    <citation type="submission" date="2020-02" db="EMBL/GenBank/DDBJ databases">
        <title>Esox lucius (northern pike) genome, fEsoLuc1, primary haplotype.</title>
        <authorList>
            <person name="Myers G."/>
            <person name="Karagic N."/>
            <person name="Meyer A."/>
            <person name="Pippel M."/>
            <person name="Reichard M."/>
            <person name="Winkler S."/>
            <person name="Tracey A."/>
            <person name="Sims Y."/>
            <person name="Howe K."/>
            <person name="Rhie A."/>
            <person name="Formenti G."/>
            <person name="Durbin R."/>
            <person name="Fedrigo O."/>
            <person name="Jarvis E.D."/>
        </authorList>
    </citation>
    <scope>NUCLEOTIDE SEQUENCE [LARGE SCALE GENOMIC DNA]</scope>
</reference>
<evidence type="ECO:0000259" key="4">
    <source>
        <dbReference type="Pfam" id="PF21037"/>
    </source>
</evidence>
<reference evidence="5" key="4">
    <citation type="submission" date="2025-09" db="UniProtKB">
        <authorList>
            <consortium name="Ensembl"/>
        </authorList>
    </citation>
    <scope>IDENTIFICATION</scope>
</reference>
<feature type="domain" description="Coiled-coil-domain-containing protein 138 coiled-coil" evidence="4">
    <location>
        <begin position="243"/>
        <end position="291"/>
    </location>
</feature>
<organism evidence="5 6">
    <name type="scientific">Esox lucius</name>
    <name type="common">Northern pike</name>
    <dbReference type="NCBI Taxonomy" id="8010"/>
    <lineage>
        <taxon>Eukaryota</taxon>
        <taxon>Metazoa</taxon>
        <taxon>Chordata</taxon>
        <taxon>Craniata</taxon>
        <taxon>Vertebrata</taxon>
        <taxon>Euteleostomi</taxon>
        <taxon>Actinopterygii</taxon>
        <taxon>Neopterygii</taxon>
        <taxon>Teleostei</taxon>
        <taxon>Protacanthopterygii</taxon>
        <taxon>Esociformes</taxon>
        <taxon>Esocidae</taxon>
        <taxon>Esox</taxon>
    </lineage>
</organism>
<evidence type="ECO:0000313" key="6">
    <source>
        <dbReference type="Proteomes" id="UP000265140"/>
    </source>
</evidence>
<evidence type="ECO:0000259" key="3">
    <source>
        <dbReference type="Pfam" id="PF21035"/>
    </source>
</evidence>
<dbReference type="AlphaFoldDB" id="A0A3P8XVU0"/>
<accession>A0A3P8XVU0</accession>
<dbReference type="Pfam" id="PF21037">
    <property type="entry name" value="CCDC138_cc"/>
    <property type="match status" value="1"/>
</dbReference>
<reference evidence="5" key="3">
    <citation type="submission" date="2025-08" db="UniProtKB">
        <authorList>
            <consortium name="Ensembl"/>
        </authorList>
    </citation>
    <scope>IDENTIFICATION</scope>
</reference>
<dbReference type="GeneTree" id="ENSGT00940000168612"/>
<evidence type="ECO:0000256" key="1">
    <source>
        <dbReference type="SAM" id="Coils"/>
    </source>
</evidence>
<evidence type="ECO:0000313" key="5">
    <source>
        <dbReference type="Ensembl" id="ENSELUP00000007448.3"/>
    </source>
</evidence>
<evidence type="ECO:0008006" key="7">
    <source>
        <dbReference type="Google" id="ProtNLM"/>
    </source>
</evidence>
<name>A0A3P8XVU0_ESOLU</name>
<dbReference type="Proteomes" id="UP000265140">
    <property type="component" value="Chromosome 16"/>
</dbReference>
<feature type="compositionally biased region" description="Polar residues" evidence="2">
    <location>
        <begin position="113"/>
        <end position="125"/>
    </location>
</feature>
<feature type="domain" description="Coiled-coil" evidence="3">
    <location>
        <begin position="392"/>
        <end position="536"/>
    </location>
</feature>
<dbReference type="PANTHER" id="PTHR34523">
    <property type="entry name" value="COILED-COIL DOMAIN-CONTAINING PROTEIN 138"/>
    <property type="match status" value="1"/>
</dbReference>
<dbReference type="InterPro" id="IPR038798">
    <property type="entry name" value="CCDC138"/>
</dbReference>
<feature type="compositionally biased region" description="Basic and acidic residues" evidence="2">
    <location>
        <begin position="132"/>
        <end position="141"/>
    </location>
</feature>
<dbReference type="Bgee" id="ENSELUG00000008257">
    <property type="expression patterns" value="Expressed in ovary and 11 other cell types or tissues"/>
</dbReference>
<keyword evidence="1" id="KW-0175">Coiled coil</keyword>
<protein>
    <recommendedName>
        <fullName evidence="7">Coiled-coil domain-containing protein 138</fullName>
    </recommendedName>
</protein>
<dbReference type="Ensembl" id="ENSELUT00000007251.3">
    <property type="protein sequence ID" value="ENSELUP00000007448.3"/>
    <property type="gene ID" value="ENSELUG00000008257.3"/>
</dbReference>
<dbReference type="InterPro" id="IPR048751">
    <property type="entry name" value="CCDC138_CC"/>
</dbReference>
<dbReference type="InterPro" id="IPR048750">
    <property type="entry name" value="CCDC138_C"/>
</dbReference>
<dbReference type="Gene3D" id="1.20.5.340">
    <property type="match status" value="1"/>
</dbReference>